<dbReference type="InterPro" id="IPR007065">
    <property type="entry name" value="HPP"/>
</dbReference>
<dbReference type="RefSeq" id="WP_288184123.1">
    <property type="nucleotide sequence ID" value="NZ_LT608335.1"/>
</dbReference>
<accession>A0A212LTL1</accession>
<dbReference type="PANTHER" id="PTHR33741:SF5">
    <property type="entry name" value="TRANSMEMBRANE PROTEIN DDB_G0269096-RELATED"/>
    <property type="match status" value="1"/>
</dbReference>
<protein>
    <submittedName>
        <fullName evidence="3">CBS-domain-containing membrane protein</fullName>
    </submittedName>
</protein>
<feature type="transmembrane region" description="Helical" evidence="1">
    <location>
        <begin position="130"/>
        <end position="153"/>
    </location>
</feature>
<feature type="transmembrane region" description="Helical" evidence="1">
    <location>
        <begin position="49"/>
        <end position="67"/>
    </location>
</feature>
<feature type="transmembrane region" description="Helical" evidence="1">
    <location>
        <begin position="100"/>
        <end position="123"/>
    </location>
</feature>
<dbReference type="InterPro" id="IPR058581">
    <property type="entry name" value="TM_HPP"/>
</dbReference>
<keyword evidence="1" id="KW-1133">Transmembrane helix</keyword>
<dbReference type="EMBL" id="FMJE01000003">
    <property type="protein sequence ID" value="SCM80944.1"/>
    <property type="molecule type" value="Genomic_DNA"/>
</dbReference>
<evidence type="ECO:0000313" key="3">
    <source>
        <dbReference type="EMBL" id="SCM80944.1"/>
    </source>
</evidence>
<proteinExistence type="predicted"/>
<dbReference type="PANTHER" id="PTHR33741">
    <property type="entry name" value="TRANSMEMBRANE PROTEIN DDB_G0269096-RELATED"/>
    <property type="match status" value="1"/>
</dbReference>
<keyword evidence="1" id="KW-0812">Transmembrane</keyword>
<feature type="transmembrane region" description="Helical" evidence="1">
    <location>
        <begin position="159"/>
        <end position="180"/>
    </location>
</feature>
<evidence type="ECO:0000256" key="1">
    <source>
        <dbReference type="SAM" id="Phobius"/>
    </source>
</evidence>
<sequence length="194" mass="20453">MPNSLPEKESCEKTTASCEHLVSSCEAYWRKMNSGGRCGVPIPAVSECFWALVGSFAGIGIVTYLAFIQEIPVLVASLGASACLIYGAPAAPFAQPRNAIAGHILSAIIGVTVYQVAGCYWYTAALSVGIAVAAMVGTRTVHPPAGATALIAVITRQDWLFPLMPVGVGIGILVVVGLLVNNLAAKRQYPNYWW</sequence>
<evidence type="ECO:0000259" key="2">
    <source>
        <dbReference type="Pfam" id="PF04982"/>
    </source>
</evidence>
<keyword evidence="1" id="KW-0472">Membrane</keyword>
<dbReference type="AlphaFoldDB" id="A0A212LTL1"/>
<organism evidence="3">
    <name type="scientific">uncultured Sporomusa sp</name>
    <dbReference type="NCBI Taxonomy" id="307249"/>
    <lineage>
        <taxon>Bacteria</taxon>
        <taxon>Bacillati</taxon>
        <taxon>Bacillota</taxon>
        <taxon>Negativicutes</taxon>
        <taxon>Selenomonadales</taxon>
        <taxon>Sporomusaceae</taxon>
        <taxon>Sporomusa</taxon>
        <taxon>environmental samples</taxon>
    </lineage>
</organism>
<gene>
    <name evidence="3" type="ORF">KL86SPO_31122</name>
</gene>
<reference evidence="3" key="1">
    <citation type="submission" date="2016-08" db="EMBL/GenBank/DDBJ databases">
        <authorList>
            <person name="Seilhamer J.J."/>
        </authorList>
    </citation>
    <scope>NUCLEOTIDE SEQUENCE</scope>
    <source>
        <strain evidence="3">86</strain>
    </source>
</reference>
<dbReference type="Pfam" id="PF04982">
    <property type="entry name" value="TM_HPP"/>
    <property type="match status" value="1"/>
</dbReference>
<feature type="transmembrane region" description="Helical" evidence="1">
    <location>
        <begin position="74"/>
        <end position="94"/>
    </location>
</feature>
<feature type="domain" description="HPP transmembrane region" evidence="2">
    <location>
        <begin position="43"/>
        <end position="190"/>
    </location>
</feature>
<name>A0A212LTL1_9FIRM</name>